<feature type="binding site" evidence="1">
    <location>
        <position position="362"/>
    </location>
    <ligand>
        <name>Zn(2+)</name>
        <dbReference type="ChEBI" id="CHEBI:29105"/>
        <note>catalytic</note>
    </ligand>
</feature>
<accession>A0ABR4KPT5</accession>
<evidence type="ECO:0000313" key="4">
    <source>
        <dbReference type="EMBL" id="KAL2854287.1"/>
    </source>
</evidence>
<feature type="binding site" evidence="1">
    <location>
        <position position="368"/>
    </location>
    <ligand>
        <name>Zn(2+)</name>
        <dbReference type="ChEBI" id="CHEBI:29105"/>
        <note>catalytic</note>
    </ligand>
</feature>
<dbReference type="PANTHER" id="PTHR11905">
    <property type="entry name" value="ADAM A DISINTEGRIN AND METALLOPROTEASE DOMAIN"/>
    <property type="match status" value="1"/>
</dbReference>
<dbReference type="SUPFAM" id="SSF55486">
    <property type="entry name" value="Metalloproteases ('zincins'), catalytic domain"/>
    <property type="match status" value="1"/>
</dbReference>
<keyword evidence="2" id="KW-1133">Transmembrane helix</keyword>
<feature type="domain" description="Peptidase M12B" evidence="3">
    <location>
        <begin position="209"/>
        <end position="420"/>
    </location>
</feature>
<dbReference type="Pfam" id="PF13688">
    <property type="entry name" value="Reprolysin_5"/>
    <property type="match status" value="1"/>
</dbReference>
<feature type="active site" evidence="1">
    <location>
        <position position="359"/>
    </location>
</feature>
<dbReference type="Gene3D" id="3.40.390.10">
    <property type="entry name" value="Collagenase (Catalytic Domain)"/>
    <property type="match status" value="1"/>
</dbReference>
<protein>
    <submittedName>
        <fullName evidence="4">Metallo-peptidase family M12-domain-containing protein</fullName>
    </submittedName>
</protein>
<dbReference type="Proteomes" id="UP001610446">
    <property type="component" value="Unassembled WGS sequence"/>
</dbReference>
<comment type="caution">
    <text evidence="1">Lacks conserved residue(s) required for the propagation of feature annotation.</text>
</comment>
<proteinExistence type="predicted"/>
<gene>
    <name evidence="4" type="ORF">BJY01DRAFT_232023</name>
</gene>
<evidence type="ECO:0000256" key="2">
    <source>
        <dbReference type="SAM" id="Phobius"/>
    </source>
</evidence>
<evidence type="ECO:0000313" key="5">
    <source>
        <dbReference type="Proteomes" id="UP001610446"/>
    </source>
</evidence>
<dbReference type="InterPro" id="IPR024079">
    <property type="entry name" value="MetalloPept_cat_dom_sf"/>
</dbReference>
<comment type="caution">
    <text evidence="4">The sequence shown here is derived from an EMBL/GenBank/DDBJ whole genome shotgun (WGS) entry which is preliminary data.</text>
</comment>
<keyword evidence="1" id="KW-0479">Metal-binding</keyword>
<name>A0ABR4KPT5_9EURO</name>
<feature type="binding site" evidence="1">
    <location>
        <position position="358"/>
    </location>
    <ligand>
        <name>Zn(2+)</name>
        <dbReference type="ChEBI" id="CHEBI:29105"/>
        <note>catalytic</note>
    </ligand>
</feature>
<keyword evidence="5" id="KW-1185">Reference proteome</keyword>
<sequence length="554" mass="60806">MAFVAHYVLVSSAAGLFNETPSRLLNPVINTPSHTVEGVPSFNITAEVDGRDQQLVFVLERNRDLVTQETRIWYLENGQESENANSEISLPYHVTKGSVWTKLPGQSWDSVGWARLMVIRDGPSPLFEGTFTIMSDQFELRSQDHRDIHTIYPSSTETSTDSSQGEFALRRAGCMTTESNLNKRQSWFEDHSTTTDNIGNITSCFTTKRIAYVGVAIDCSYRAAFKSDADVKRNIINVVNTASVVFENSLNIALGLRDVLISSSKCTNDVSGVHQWDVPCPKGDLNWRLHRFSAWRANHQDDNAFWTLMTGCAAGVGEIGVSWVGEVCKTGEGYEGIGSGIGANVVGHSNTEWQVFAHESAHMFGAIHDCDSDACASGLDSSWKCCPLSSSTCDAEGEYLMNPTAGKGITRFSPCTIGSICSKIGQGGINTQCLVSPEEVEQLQVELNLPNSECGNGVVEEGEGCDDSEDGCCDMQTCQWRDEEQCALGQEDGGEEDNSMSNEFSSWVGQHKALFVGLCASLGGSLILFVAFMIFASVYRQRRRMRLKEEAFIY</sequence>
<keyword evidence="1" id="KW-0862">Zinc</keyword>
<dbReference type="PANTHER" id="PTHR11905:SF222">
    <property type="entry name" value="ADAM FAMILY OF METALLOPROTEASE ADM-A (AFU_ORTHOLOGUE AFUA_6G14420)"/>
    <property type="match status" value="1"/>
</dbReference>
<reference evidence="4 5" key="1">
    <citation type="submission" date="2024-07" db="EMBL/GenBank/DDBJ databases">
        <title>Section-level genome sequencing and comparative genomics of Aspergillus sections Usti and Cavernicolus.</title>
        <authorList>
            <consortium name="Lawrence Berkeley National Laboratory"/>
            <person name="Nybo J.L."/>
            <person name="Vesth T.C."/>
            <person name="Theobald S."/>
            <person name="Frisvad J.C."/>
            <person name="Larsen T.O."/>
            <person name="Kjaerboelling I."/>
            <person name="Rothschild-Mancinelli K."/>
            <person name="Lyhne E.K."/>
            <person name="Kogle M.E."/>
            <person name="Barry K."/>
            <person name="Clum A."/>
            <person name="Na H."/>
            <person name="Ledsgaard L."/>
            <person name="Lin J."/>
            <person name="Lipzen A."/>
            <person name="Kuo A."/>
            <person name="Riley R."/>
            <person name="Mondo S."/>
            <person name="Labutti K."/>
            <person name="Haridas S."/>
            <person name="Pangalinan J."/>
            <person name="Salamov A.A."/>
            <person name="Simmons B.A."/>
            <person name="Magnuson J.K."/>
            <person name="Chen J."/>
            <person name="Drula E."/>
            <person name="Henrissat B."/>
            <person name="Wiebenga A."/>
            <person name="Lubbers R.J."/>
            <person name="Gomes A.C."/>
            <person name="Makela M.R."/>
            <person name="Stajich J."/>
            <person name="Grigoriev I.V."/>
            <person name="Mortensen U.H."/>
            <person name="De Vries R.P."/>
            <person name="Baker S.E."/>
            <person name="Andersen M.R."/>
        </authorList>
    </citation>
    <scope>NUCLEOTIDE SEQUENCE [LARGE SCALE GENOMIC DNA]</scope>
    <source>
        <strain evidence="4 5">CBS 123904</strain>
    </source>
</reference>
<organism evidence="4 5">
    <name type="scientific">Aspergillus pseudoustus</name>
    <dbReference type="NCBI Taxonomy" id="1810923"/>
    <lineage>
        <taxon>Eukaryota</taxon>
        <taxon>Fungi</taxon>
        <taxon>Dikarya</taxon>
        <taxon>Ascomycota</taxon>
        <taxon>Pezizomycotina</taxon>
        <taxon>Eurotiomycetes</taxon>
        <taxon>Eurotiomycetidae</taxon>
        <taxon>Eurotiales</taxon>
        <taxon>Aspergillaceae</taxon>
        <taxon>Aspergillus</taxon>
        <taxon>Aspergillus subgen. Nidulantes</taxon>
    </lineage>
</organism>
<evidence type="ECO:0000256" key="1">
    <source>
        <dbReference type="PROSITE-ProRule" id="PRU00276"/>
    </source>
</evidence>
<keyword evidence="2" id="KW-0472">Membrane</keyword>
<dbReference type="PROSITE" id="PS50215">
    <property type="entry name" value="ADAM_MEPRO"/>
    <property type="match status" value="1"/>
</dbReference>
<dbReference type="InterPro" id="IPR001590">
    <property type="entry name" value="Peptidase_M12B"/>
</dbReference>
<evidence type="ECO:0000259" key="3">
    <source>
        <dbReference type="PROSITE" id="PS50215"/>
    </source>
</evidence>
<dbReference type="EMBL" id="JBFXLU010000016">
    <property type="protein sequence ID" value="KAL2854287.1"/>
    <property type="molecule type" value="Genomic_DNA"/>
</dbReference>
<keyword evidence="2" id="KW-0812">Transmembrane</keyword>
<feature type="transmembrane region" description="Helical" evidence="2">
    <location>
        <begin position="513"/>
        <end position="539"/>
    </location>
</feature>